<protein>
    <submittedName>
        <fullName evidence="2">Uncharacterized protein</fullName>
    </submittedName>
</protein>
<keyword evidence="3" id="KW-1185">Reference proteome</keyword>
<evidence type="ECO:0000313" key="2">
    <source>
        <dbReference type="EMBL" id="KAK6359317.1"/>
    </source>
</evidence>
<dbReference type="InterPro" id="IPR021109">
    <property type="entry name" value="Peptidase_aspartic_dom_sf"/>
</dbReference>
<feature type="compositionally biased region" description="Basic and acidic residues" evidence="1">
    <location>
        <begin position="468"/>
        <end position="491"/>
    </location>
</feature>
<sequence>MQLSGKTHPGKIPVSYRPIDDDMTKITWVAAVNITGRVYDLTVDNTLLNTWLYAPTDPYKCVWESKALGGVNYCYWPPDRNATEQPMYMDRAWPFTLNYTGPGGLAVSGSRVILNNITAPGNGSDGASWPSIIGLIDNTYDAFGSGSPPDMRLYHGSLSLSKTDHGRIVQGTQTAGQVERYPQTPFNNYTSLTYFTTNFNPALPNGEMSIGMGYMNDADYTGEFKTVATSPESVDWRFDANENWTVKIWENITTTTGVQEIVRVVPFPTMNMTASRYIVLDLSSRITFVDFDTAEAIYKAFDGSCTRTPTPMGYSSSQKKDPSYPYCTLPIIQRWNNVTESIDYELKTPGTFSLPWGPDGDIMIADQLTLVDALEGRPCANEIRRRCEGNAFGSIQPNSFSKGGKSPMENAEANFWVYGDLVFKNAYLKWDTANGGSVSMAKYASPPMESHDMAPGHPKPNAAAPHKKNNEETKHTARLLRSSDRVKERVSRLSGKYGSKATRQ</sequence>
<evidence type="ECO:0000256" key="1">
    <source>
        <dbReference type="SAM" id="MobiDB-lite"/>
    </source>
</evidence>
<organism evidence="2 3">
    <name type="scientific">Orbilia brochopaga</name>
    <dbReference type="NCBI Taxonomy" id="3140254"/>
    <lineage>
        <taxon>Eukaryota</taxon>
        <taxon>Fungi</taxon>
        <taxon>Dikarya</taxon>
        <taxon>Ascomycota</taxon>
        <taxon>Pezizomycotina</taxon>
        <taxon>Orbiliomycetes</taxon>
        <taxon>Orbiliales</taxon>
        <taxon>Orbiliaceae</taxon>
        <taxon>Orbilia</taxon>
    </lineage>
</organism>
<dbReference type="Proteomes" id="UP001375240">
    <property type="component" value="Unassembled WGS sequence"/>
</dbReference>
<evidence type="ECO:0000313" key="3">
    <source>
        <dbReference type="Proteomes" id="UP001375240"/>
    </source>
</evidence>
<dbReference type="EMBL" id="JAVHNQ010000001">
    <property type="protein sequence ID" value="KAK6359317.1"/>
    <property type="molecule type" value="Genomic_DNA"/>
</dbReference>
<dbReference type="AlphaFoldDB" id="A0AAV9VEZ3"/>
<dbReference type="Gene3D" id="2.40.70.10">
    <property type="entry name" value="Acid Proteases"/>
    <property type="match status" value="1"/>
</dbReference>
<gene>
    <name evidence="2" type="ORF">TWF696_000478</name>
</gene>
<proteinExistence type="predicted"/>
<name>A0AAV9VEZ3_9PEZI</name>
<feature type="region of interest" description="Disordered" evidence="1">
    <location>
        <begin position="447"/>
        <end position="504"/>
    </location>
</feature>
<reference evidence="2 3" key="1">
    <citation type="submission" date="2019-10" db="EMBL/GenBank/DDBJ databases">
        <authorList>
            <person name="Palmer J.M."/>
        </authorList>
    </citation>
    <scope>NUCLEOTIDE SEQUENCE [LARGE SCALE GENOMIC DNA]</scope>
    <source>
        <strain evidence="2 3">TWF696</strain>
    </source>
</reference>
<comment type="caution">
    <text evidence="2">The sequence shown here is derived from an EMBL/GenBank/DDBJ whole genome shotgun (WGS) entry which is preliminary data.</text>
</comment>
<accession>A0AAV9VEZ3</accession>